<dbReference type="EMBL" id="LAZR01010021">
    <property type="protein sequence ID" value="KKM69249.1"/>
    <property type="molecule type" value="Genomic_DNA"/>
</dbReference>
<comment type="caution">
    <text evidence="2">The sequence shown here is derived from an EMBL/GenBank/DDBJ whole genome shotgun (WGS) entry which is preliminary data.</text>
</comment>
<evidence type="ECO:0000313" key="2">
    <source>
        <dbReference type="EMBL" id="KKM69249.1"/>
    </source>
</evidence>
<name>A0A0F9JHB9_9ZZZZ</name>
<protein>
    <submittedName>
        <fullName evidence="2">Uncharacterized protein</fullName>
    </submittedName>
</protein>
<dbReference type="AlphaFoldDB" id="A0A0F9JHB9"/>
<feature type="compositionally biased region" description="Polar residues" evidence="1">
    <location>
        <begin position="125"/>
        <end position="135"/>
    </location>
</feature>
<feature type="region of interest" description="Disordered" evidence="1">
    <location>
        <begin position="121"/>
        <end position="149"/>
    </location>
</feature>
<sequence>MATGTGILSKAALRPNKPDLNVDLVATTNGAKVNTYPTTIALATTNAQRMGPYDLLPLLTEGINENYEYDDDKTIQGKSGVKGHDVVSKFSGGPLELQGHYLGLDNAFALALGYEKPGFDDSPTYDESVSGDNPMTGTTTGGSTGTTLEDTNAGGQFVVGNIGEWVRISDSGDATEGQVRRITARASATTATIDSAWISDPGAGSDYEISRVFSHTFECSTSLHIETFDNVFSNYSTETSGNSSDVMMRHGTLVFEKTVDQWEWRGVMINQLTFNYSIINGLNLTADMVPFDMLLGSSVNTASTSWDYSAGPTAPIHLQERIIGADLTFRIDDFSTGTLLSSTDNQGISEWTMNINNNLKTDQQTTISATHIDEPFRSGFREITGTVTLPRYAANTFFTKYQADTVLMASLIFEGSTLTGTNISSKNTLKIWIRSLKLTNVSASIDGPGAIPITFGYKALIPTANTAVDTNHNAPTPNNANTEIILRSINNNPFNSLRAQNGE</sequence>
<proteinExistence type="predicted"/>
<organism evidence="2">
    <name type="scientific">marine sediment metagenome</name>
    <dbReference type="NCBI Taxonomy" id="412755"/>
    <lineage>
        <taxon>unclassified sequences</taxon>
        <taxon>metagenomes</taxon>
        <taxon>ecological metagenomes</taxon>
    </lineage>
</organism>
<accession>A0A0F9JHB9</accession>
<evidence type="ECO:0000256" key="1">
    <source>
        <dbReference type="SAM" id="MobiDB-lite"/>
    </source>
</evidence>
<reference evidence="2" key="1">
    <citation type="journal article" date="2015" name="Nature">
        <title>Complex archaea that bridge the gap between prokaryotes and eukaryotes.</title>
        <authorList>
            <person name="Spang A."/>
            <person name="Saw J.H."/>
            <person name="Jorgensen S.L."/>
            <person name="Zaremba-Niedzwiedzka K."/>
            <person name="Martijn J."/>
            <person name="Lind A.E."/>
            <person name="van Eijk R."/>
            <person name="Schleper C."/>
            <person name="Guy L."/>
            <person name="Ettema T.J."/>
        </authorList>
    </citation>
    <scope>NUCLEOTIDE SEQUENCE</scope>
</reference>
<gene>
    <name evidence="2" type="ORF">LCGC14_1452780</name>
</gene>